<dbReference type="InterPro" id="IPR051531">
    <property type="entry name" value="N-acetyltransferase"/>
</dbReference>
<evidence type="ECO:0000259" key="1">
    <source>
        <dbReference type="Pfam" id="PF13302"/>
    </source>
</evidence>
<dbReference type="PANTHER" id="PTHR43792">
    <property type="entry name" value="GNAT FAMILY, PUTATIVE (AFU_ORTHOLOGUE AFUA_3G00765)-RELATED-RELATED"/>
    <property type="match status" value="1"/>
</dbReference>
<dbReference type="InterPro" id="IPR000182">
    <property type="entry name" value="GNAT_dom"/>
</dbReference>
<dbReference type="PANTHER" id="PTHR43792:SF1">
    <property type="entry name" value="N-ACETYLTRANSFERASE DOMAIN-CONTAINING PROTEIN"/>
    <property type="match status" value="1"/>
</dbReference>
<reference evidence="2 3" key="1">
    <citation type="journal article" date="2015" name="Genome Announc.">
        <title>Expanding the biotechnology potential of lactobacilli through comparative genomics of 213 strains and associated genera.</title>
        <authorList>
            <person name="Sun Z."/>
            <person name="Harris H.M."/>
            <person name="McCann A."/>
            <person name="Guo C."/>
            <person name="Argimon S."/>
            <person name="Zhang W."/>
            <person name="Yang X."/>
            <person name="Jeffery I.B."/>
            <person name="Cooney J.C."/>
            <person name="Kagawa T.F."/>
            <person name="Liu W."/>
            <person name="Song Y."/>
            <person name="Salvetti E."/>
            <person name="Wrobel A."/>
            <person name="Rasinkangas P."/>
            <person name="Parkhill J."/>
            <person name="Rea M.C."/>
            <person name="O'Sullivan O."/>
            <person name="Ritari J."/>
            <person name="Douillard F.P."/>
            <person name="Paul Ross R."/>
            <person name="Yang R."/>
            <person name="Briner A.E."/>
            <person name="Felis G.E."/>
            <person name="de Vos W.M."/>
            <person name="Barrangou R."/>
            <person name="Klaenhammer T.R."/>
            <person name="Caufield P.W."/>
            <person name="Cui Y."/>
            <person name="Zhang H."/>
            <person name="O'Toole P.W."/>
        </authorList>
    </citation>
    <scope>NUCLEOTIDE SEQUENCE [LARGE SCALE GENOMIC DNA]</scope>
    <source>
        <strain evidence="2 3">DSM 19972</strain>
    </source>
</reference>
<dbReference type="PATRIC" id="fig|1423777.3.peg.1633"/>
<accession>A0A0R1MEX4</accession>
<dbReference type="Proteomes" id="UP000051686">
    <property type="component" value="Unassembled WGS sequence"/>
</dbReference>
<dbReference type="SUPFAM" id="SSF55729">
    <property type="entry name" value="Acyl-CoA N-acyltransferases (Nat)"/>
    <property type="match status" value="1"/>
</dbReference>
<dbReference type="STRING" id="1423777.FD46_GL001582"/>
<dbReference type="Gene3D" id="3.40.630.30">
    <property type="match status" value="1"/>
</dbReference>
<comment type="caution">
    <text evidence="2">The sequence shown here is derived from an EMBL/GenBank/DDBJ whole genome shotgun (WGS) entry which is preliminary data.</text>
</comment>
<sequence>MAEEFWGKGLGTETARTLIDYGSKTYSLKKIIGACTTGNIASKKILLNNGFHFIRQQDNAFQKKELSYALLYFEKRLRK</sequence>
<dbReference type="InterPro" id="IPR016181">
    <property type="entry name" value="Acyl_CoA_acyltransferase"/>
</dbReference>
<keyword evidence="3" id="KW-1185">Reference proteome</keyword>
<gene>
    <name evidence="2" type="ORF">FD46_GL001582</name>
</gene>
<feature type="domain" description="N-acetyltransferase" evidence="1">
    <location>
        <begin position="2"/>
        <end position="52"/>
    </location>
</feature>
<evidence type="ECO:0000313" key="2">
    <source>
        <dbReference type="EMBL" id="KRL04452.1"/>
    </source>
</evidence>
<name>A0A0R1MEX4_9LACO</name>
<dbReference type="AlphaFoldDB" id="A0A0R1MEX4"/>
<dbReference type="GO" id="GO:0016747">
    <property type="term" value="F:acyltransferase activity, transferring groups other than amino-acyl groups"/>
    <property type="evidence" value="ECO:0007669"/>
    <property type="project" value="InterPro"/>
</dbReference>
<proteinExistence type="predicted"/>
<dbReference type="Pfam" id="PF13302">
    <property type="entry name" value="Acetyltransf_3"/>
    <property type="match status" value="1"/>
</dbReference>
<protein>
    <recommendedName>
        <fullName evidence="1">N-acetyltransferase domain-containing protein</fullName>
    </recommendedName>
</protein>
<evidence type="ECO:0000313" key="3">
    <source>
        <dbReference type="Proteomes" id="UP000051686"/>
    </source>
</evidence>
<dbReference type="EMBL" id="AZEH01000039">
    <property type="protein sequence ID" value="KRL04452.1"/>
    <property type="molecule type" value="Genomic_DNA"/>
</dbReference>
<organism evidence="2 3">
    <name type="scientific">Liquorilactobacillus oeni DSM 19972</name>
    <dbReference type="NCBI Taxonomy" id="1423777"/>
    <lineage>
        <taxon>Bacteria</taxon>
        <taxon>Bacillati</taxon>
        <taxon>Bacillota</taxon>
        <taxon>Bacilli</taxon>
        <taxon>Lactobacillales</taxon>
        <taxon>Lactobacillaceae</taxon>
        <taxon>Liquorilactobacillus</taxon>
    </lineage>
</organism>